<comment type="caution">
    <text evidence="2">The sequence shown here is derived from an EMBL/GenBank/DDBJ whole genome shotgun (WGS) entry which is preliminary data.</text>
</comment>
<protein>
    <submittedName>
        <fullName evidence="2">Uncharacterized protein</fullName>
    </submittedName>
</protein>
<dbReference type="GO" id="GO:0046982">
    <property type="term" value="F:protein heterodimerization activity"/>
    <property type="evidence" value="ECO:0007669"/>
    <property type="project" value="InterPro"/>
</dbReference>
<gene>
    <name evidence="2" type="ORF">EWM64_g9029</name>
</gene>
<dbReference type="AlphaFoldDB" id="A0A4Y9ZLY7"/>
<dbReference type="GO" id="GO:0005634">
    <property type="term" value="C:nucleus"/>
    <property type="evidence" value="ECO:0007669"/>
    <property type="project" value="InterPro"/>
</dbReference>
<feature type="region of interest" description="Disordered" evidence="1">
    <location>
        <begin position="1"/>
        <end position="76"/>
    </location>
</feature>
<dbReference type="Pfam" id="PF10384">
    <property type="entry name" value="Scm3"/>
    <property type="match status" value="1"/>
</dbReference>
<feature type="compositionally biased region" description="Basic residues" evidence="1">
    <location>
        <begin position="441"/>
        <end position="454"/>
    </location>
</feature>
<organism evidence="2 3">
    <name type="scientific">Hericium alpestre</name>
    <dbReference type="NCBI Taxonomy" id="135208"/>
    <lineage>
        <taxon>Eukaryota</taxon>
        <taxon>Fungi</taxon>
        <taxon>Dikarya</taxon>
        <taxon>Basidiomycota</taxon>
        <taxon>Agaricomycotina</taxon>
        <taxon>Agaricomycetes</taxon>
        <taxon>Russulales</taxon>
        <taxon>Hericiaceae</taxon>
        <taxon>Hericium</taxon>
    </lineage>
</organism>
<sequence length="454" mass="49036">MEKPKQPFLPLDRQPVLSLITPSASPPASRSTSHARDGQPSPAKRPRLNFTPSTVSSPSPSVRAQSQSEAPKFDFEAARHESTMRVLNVWSQLAERYTRRLDEDDIIDLRSGNVIKDRGVLRKAQAEYRFGYITQDDGPSNDASSDGGAITEGEDDLDEVDALVADEGISAELNAELERVKHKGFDAADQDDLREFLEAEKRIQDGHEVDEDYSDDEIGDLSTIMRGEEEEEAEKQVLAPERDDAESGGTDWEELPDGVDGGAAISSGEESEDELGAWEPDESNAVYAVSTELSDTEPPTGPPFSFSDHNEEIEISDTPPSSPSPGRTQSTSAVHSTLPVRATPDTAKSRPLKRRRSPSVAVQLQTPPRSFSSYTDDSEVPLADLSPTIPSRLSSLSRFDSGASAVFPATSARNTSSSAIAGGSRASGSSSLHKEESASGKKPKSVKKKASRRP</sequence>
<evidence type="ECO:0000313" key="3">
    <source>
        <dbReference type="Proteomes" id="UP000298061"/>
    </source>
</evidence>
<dbReference type="GO" id="GO:0042393">
    <property type="term" value="F:histone binding"/>
    <property type="evidence" value="ECO:0007669"/>
    <property type="project" value="InterPro"/>
</dbReference>
<name>A0A4Y9ZLY7_9AGAM</name>
<feature type="region of interest" description="Disordered" evidence="1">
    <location>
        <begin position="226"/>
        <end position="385"/>
    </location>
</feature>
<feature type="compositionally biased region" description="Polar residues" evidence="1">
    <location>
        <begin position="324"/>
        <end position="335"/>
    </location>
</feature>
<dbReference type="OrthoDB" id="2420608at2759"/>
<dbReference type="Proteomes" id="UP000298061">
    <property type="component" value="Unassembled WGS sequence"/>
</dbReference>
<feature type="compositionally biased region" description="Acidic residues" evidence="1">
    <location>
        <begin position="243"/>
        <end position="257"/>
    </location>
</feature>
<reference evidence="2 3" key="1">
    <citation type="submission" date="2019-02" db="EMBL/GenBank/DDBJ databases">
        <title>Genome sequencing of the rare red list fungi Hericium alpestre (H. flagellum).</title>
        <authorList>
            <person name="Buettner E."/>
            <person name="Kellner H."/>
        </authorList>
    </citation>
    <scope>NUCLEOTIDE SEQUENCE [LARGE SCALE GENOMIC DNA]</scope>
    <source>
        <strain evidence="2 3">DSM 108284</strain>
    </source>
</reference>
<dbReference type="STRING" id="135208.A0A4Y9ZLY7"/>
<feature type="region of interest" description="Disordered" evidence="1">
    <location>
        <begin position="133"/>
        <end position="155"/>
    </location>
</feature>
<dbReference type="InterPro" id="IPR018465">
    <property type="entry name" value="Scm3/HJURP"/>
</dbReference>
<feature type="compositionally biased region" description="Low complexity" evidence="1">
    <location>
        <begin position="416"/>
        <end position="431"/>
    </location>
</feature>
<evidence type="ECO:0000256" key="1">
    <source>
        <dbReference type="SAM" id="MobiDB-lite"/>
    </source>
</evidence>
<feature type="compositionally biased region" description="Polar residues" evidence="1">
    <location>
        <begin position="360"/>
        <end position="375"/>
    </location>
</feature>
<feature type="compositionally biased region" description="Low complexity" evidence="1">
    <location>
        <begin position="51"/>
        <end position="62"/>
    </location>
</feature>
<dbReference type="InterPro" id="IPR009072">
    <property type="entry name" value="Histone-fold"/>
</dbReference>
<dbReference type="Gene3D" id="1.10.20.10">
    <property type="entry name" value="Histone, subunit A"/>
    <property type="match status" value="1"/>
</dbReference>
<accession>A0A4Y9ZLY7</accession>
<dbReference type="EMBL" id="SFCI01001771">
    <property type="protein sequence ID" value="TFY74983.1"/>
    <property type="molecule type" value="Genomic_DNA"/>
</dbReference>
<feature type="compositionally biased region" description="Acidic residues" evidence="1">
    <location>
        <begin position="269"/>
        <end position="282"/>
    </location>
</feature>
<proteinExistence type="predicted"/>
<feature type="compositionally biased region" description="Low complexity" evidence="1">
    <location>
        <begin position="21"/>
        <end position="32"/>
    </location>
</feature>
<feature type="region of interest" description="Disordered" evidence="1">
    <location>
        <begin position="407"/>
        <end position="454"/>
    </location>
</feature>
<keyword evidence="3" id="KW-1185">Reference proteome</keyword>
<evidence type="ECO:0000313" key="2">
    <source>
        <dbReference type="EMBL" id="TFY74983.1"/>
    </source>
</evidence>